<feature type="region of interest" description="Disordered" evidence="1">
    <location>
        <begin position="1"/>
        <end position="32"/>
    </location>
</feature>
<sequence>MRKQVKVRQKAQTISEARRKQQAEANRRSAEQYSQWIEQVKKDHGIID</sequence>
<feature type="compositionally biased region" description="Basic and acidic residues" evidence="1">
    <location>
        <begin position="16"/>
        <end position="30"/>
    </location>
</feature>
<dbReference type="EMBL" id="CP013251">
    <property type="protein sequence ID" value="AMO58594.1"/>
    <property type="molecule type" value="Genomic_DNA"/>
</dbReference>
<gene>
    <name evidence="2" type="ORF">EZMO1_4691</name>
</gene>
<evidence type="ECO:0000256" key="1">
    <source>
        <dbReference type="SAM" id="MobiDB-lite"/>
    </source>
</evidence>
<dbReference type="RefSeq" id="WP_160174094.1">
    <property type="nucleotide sequence ID" value="NZ_CP013251.1"/>
</dbReference>
<protein>
    <submittedName>
        <fullName evidence="2">Uncharacterized protein</fullName>
    </submittedName>
</protein>
<accession>A0A142BIL8</accession>
<name>A0A142BIL8_9GAMM</name>
<dbReference type="PATRIC" id="fig|570277.3.peg.5022"/>
<organism evidence="2 3">
    <name type="scientific">Endozoicomonas montiporae CL-33</name>
    <dbReference type="NCBI Taxonomy" id="570277"/>
    <lineage>
        <taxon>Bacteria</taxon>
        <taxon>Pseudomonadati</taxon>
        <taxon>Pseudomonadota</taxon>
        <taxon>Gammaproteobacteria</taxon>
        <taxon>Oceanospirillales</taxon>
        <taxon>Endozoicomonadaceae</taxon>
        <taxon>Endozoicomonas</taxon>
    </lineage>
</organism>
<evidence type="ECO:0000313" key="2">
    <source>
        <dbReference type="EMBL" id="AMO58594.1"/>
    </source>
</evidence>
<reference evidence="2 3" key="1">
    <citation type="journal article" date="2016" name="Front. Microbiol.">
        <title>Genomic Insight into the Host-Endosymbiont Relationship of Endozoicomonas montiporae CL-33(T) with its Coral Host.</title>
        <authorList>
            <person name="Ding J.-Y."/>
            <person name="Shiu J.-H."/>
            <person name="Chen W.-M."/>
            <person name="Chiang Y.-R."/>
            <person name="Tang S.-L."/>
        </authorList>
    </citation>
    <scope>NUCLEOTIDE SEQUENCE [LARGE SCALE GENOMIC DNA]</scope>
    <source>
        <strain evidence="2 3">CL-33</strain>
    </source>
</reference>
<evidence type="ECO:0000313" key="3">
    <source>
        <dbReference type="Proteomes" id="UP000071065"/>
    </source>
</evidence>
<dbReference type="KEGG" id="emp:EZMO1_4691"/>
<proteinExistence type="predicted"/>
<dbReference type="Proteomes" id="UP000071065">
    <property type="component" value="Chromosome"/>
</dbReference>
<dbReference type="AlphaFoldDB" id="A0A142BIL8"/>